<reference evidence="1 2" key="1">
    <citation type="journal article" date="2017" name="Viruses">
        <title>Differential Effect of Newly Isolated Phages Belonging to PB1-Like, phiKZ-Like and LUZ24-Like Viruses against Multi-Drug Resistant Pseudomonas aeruginosa under Varying Growth Conditions.</title>
        <authorList>
            <person name="Latz S."/>
            <person name="Kruttgen A."/>
            <person name="Hafner H."/>
            <person name="Buhl E.M."/>
            <person name="Ritter K."/>
            <person name="Horz H.P."/>
        </authorList>
    </citation>
    <scope>NUCLEOTIDE SEQUENCE [LARGE SCALE GENOMIC DNA]</scope>
</reference>
<accession>A0A2D1GR99</accession>
<organism evidence="1 2">
    <name type="scientific">Pseudomonas phage SL2</name>
    <dbReference type="NCBI Taxonomy" id="2041345"/>
    <lineage>
        <taxon>Viruses</taxon>
        <taxon>Duplodnaviria</taxon>
        <taxon>Heunggongvirae</taxon>
        <taxon>Uroviricota</taxon>
        <taxon>Caudoviricetes</taxon>
        <taxon>Chimalliviridae</taxon>
        <taxon>Phikzvirus</taxon>
        <taxon>Phikzvirus SL2</taxon>
    </lineage>
</organism>
<name>A0A2D1GR99_9CAUD</name>
<keyword evidence="2" id="KW-1185">Reference proteome</keyword>
<evidence type="ECO:0000313" key="1">
    <source>
        <dbReference type="EMBL" id="ATN94853.1"/>
    </source>
</evidence>
<evidence type="ECO:0000313" key="2">
    <source>
        <dbReference type="Proteomes" id="UP000242032"/>
    </source>
</evidence>
<dbReference type="Proteomes" id="UP000242032">
    <property type="component" value="Segment"/>
</dbReference>
<dbReference type="EMBL" id="MF805716">
    <property type="protein sequence ID" value="ATN94853.1"/>
    <property type="molecule type" value="Genomic_DNA"/>
</dbReference>
<sequence length="45" mass="5301">MSLTEFFELAYSEVEYIIELCRNITHNEAVNNNNQLNELNKPLTK</sequence>
<proteinExistence type="predicted"/>
<gene>
    <name evidence="1" type="ORF">SL2_276</name>
</gene>
<protein>
    <submittedName>
        <fullName evidence="1">Uncharacterized protein</fullName>
    </submittedName>
</protein>